<feature type="region of interest" description="Disordered" evidence="3">
    <location>
        <begin position="579"/>
        <end position="725"/>
    </location>
</feature>
<evidence type="ECO:0000313" key="5">
    <source>
        <dbReference type="Proteomes" id="UP001365542"/>
    </source>
</evidence>
<dbReference type="InterPro" id="IPR003591">
    <property type="entry name" value="Leu-rich_rpt_typical-subtyp"/>
</dbReference>
<dbReference type="InterPro" id="IPR032675">
    <property type="entry name" value="LRR_dom_sf"/>
</dbReference>
<gene>
    <name evidence="4" type="ORF">TWF694_009982</name>
</gene>
<dbReference type="InterPro" id="IPR001611">
    <property type="entry name" value="Leu-rich_rpt"/>
</dbReference>
<keyword evidence="5" id="KW-1185">Reference proteome</keyword>
<feature type="compositionally biased region" description="Basic and acidic residues" evidence="3">
    <location>
        <begin position="164"/>
        <end position="177"/>
    </location>
</feature>
<dbReference type="SUPFAM" id="SSF52058">
    <property type="entry name" value="L domain-like"/>
    <property type="match status" value="1"/>
</dbReference>
<feature type="region of interest" description="Disordered" evidence="3">
    <location>
        <begin position="155"/>
        <end position="226"/>
    </location>
</feature>
<proteinExistence type="predicted"/>
<protein>
    <recommendedName>
        <fullName evidence="6">Septation initiation network scaffold protein cdc11</fullName>
    </recommendedName>
</protein>
<dbReference type="PROSITE" id="PS51450">
    <property type="entry name" value="LRR"/>
    <property type="match status" value="4"/>
</dbReference>
<dbReference type="PANTHER" id="PTHR47566">
    <property type="match status" value="1"/>
</dbReference>
<dbReference type="Gene3D" id="3.80.10.10">
    <property type="entry name" value="Ribonuclease Inhibitor"/>
    <property type="match status" value="3"/>
</dbReference>
<feature type="compositionally biased region" description="Basic and acidic residues" evidence="3">
    <location>
        <begin position="584"/>
        <end position="595"/>
    </location>
</feature>
<feature type="compositionally biased region" description="Polar residues" evidence="3">
    <location>
        <begin position="426"/>
        <end position="443"/>
    </location>
</feature>
<dbReference type="SMART" id="SM00365">
    <property type="entry name" value="LRR_SD22"/>
    <property type="match status" value="6"/>
</dbReference>
<evidence type="ECO:0000256" key="1">
    <source>
        <dbReference type="ARBA" id="ARBA00022614"/>
    </source>
</evidence>
<dbReference type="GO" id="GO:0061499">
    <property type="term" value="C:outer plaque of mitotic spindle pole body"/>
    <property type="evidence" value="ECO:0007669"/>
    <property type="project" value="TreeGrafter"/>
</dbReference>
<name>A0AAV9XDH1_9PEZI</name>
<dbReference type="SMART" id="SM00369">
    <property type="entry name" value="LRR_TYP"/>
    <property type="match status" value="8"/>
</dbReference>
<dbReference type="EMBL" id="JAVHJO010000006">
    <property type="protein sequence ID" value="KAK6539790.1"/>
    <property type="molecule type" value="Genomic_DNA"/>
</dbReference>
<dbReference type="SUPFAM" id="SSF52075">
    <property type="entry name" value="Outer arm dynein light chain 1"/>
    <property type="match status" value="1"/>
</dbReference>
<evidence type="ECO:0000256" key="3">
    <source>
        <dbReference type="SAM" id="MobiDB-lite"/>
    </source>
</evidence>
<dbReference type="InterPro" id="IPR052574">
    <property type="entry name" value="CDIRP"/>
</dbReference>
<keyword evidence="1" id="KW-0433">Leucine-rich repeat</keyword>
<dbReference type="GO" id="GO:1902412">
    <property type="term" value="P:regulation of mitotic cytokinesis"/>
    <property type="evidence" value="ECO:0007669"/>
    <property type="project" value="TreeGrafter"/>
</dbReference>
<dbReference type="GO" id="GO:0031028">
    <property type="term" value="P:septation initiation signaling"/>
    <property type="evidence" value="ECO:0007669"/>
    <property type="project" value="TreeGrafter"/>
</dbReference>
<reference evidence="4 5" key="1">
    <citation type="submission" date="2019-10" db="EMBL/GenBank/DDBJ databases">
        <authorList>
            <person name="Palmer J.M."/>
        </authorList>
    </citation>
    <scope>NUCLEOTIDE SEQUENCE [LARGE SCALE GENOMIC DNA]</scope>
    <source>
        <strain evidence="4 5">TWF694</strain>
    </source>
</reference>
<dbReference type="Pfam" id="PF13855">
    <property type="entry name" value="LRR_8"/>
    <property type="match status" value="2"/>
</dbReference>
<comment type="caution">
    <text evidence="4">The sequence shown here is derived from an EMBL/GenBank/DDBJ whole genome shotgun (WGS) entry which is preliminary data.</text>
</comment>
<sequence>MASWLQDLEDDWITDVQPTSGPPPLLPNTRLSHTIENTRSNPVFAKSMIPRPVAKKPSNSHKRAQTPPIAHGNTKQVVKSVKDETLEPTPILPSNPDRSPEGTVQKVNATSRPSIPRDAGNGDLFSPLGLESMFEQPLPDIEDVSRIDHHASLLGSRNTSRRTSVVEKEEQSDESNKLDSYYNHRLSRLTSSTSAENCSSITTGSPNPRVEQSQENSTSYSTLHRNPETFDSFGRSTWNSTPPPFVAWEHAKSSIQLNTSLFKDHASIASLRGGDYLNSISTSAFSDQSPGLNELLHVTSKSEFSKHIQDRRDAYQCDVEQPTPRVDDMDESERIYYATPDRQGLQQSEADDVSLQFSTIDQKDWLHLKLFSSHRNAFTRTTIHGRMSQLGLVNSPYKENSLSAEHQTETSFVNRSKRLLDGTPAGSLQSPQIYRSGEITPSRSLHPPSPVKESEAKRQKMSASFGAETIHSSENGDLSFDSDEVDSTSADLTVEECPSLNDTSELRGPNNRLLMEPEIDFSRSPHASFLSEPPSTFMRRQSLNSLNVILASRVKHMMPRKVGSMVFDEESHVWRHRQNSVEGSFHDPTMDKGVEAAEDENSLHSAEADDPFYEISDLTASPQAMGLENKDGRQKGKSYISSTGAHRPSSPTPEDLAELPRFKQSTNDIPNSKEPDHHGDDNGSSPDLNLRDFRKLSVSTDDSAHSTSNFVNQPGVRLVSPNFDPKKHKTMLRSEYSPSVAEKPGNTRLTNKSIALHKERPEVDATPNIATPSSISRDMDGNHHQTFHHRSTPQSLQQYTFSVQPNGRPPNRALLSIRKSELSFWNTPLTDISYHFLEGDSRMHSAFSRSYHPRHGKPSRKFTSDKGSLVVRNVVKHLTDNDMFGPYWDQNKALQIQEKGLEHLGDLASFHPNLVEVNLENNQLTHLTGMPVTVRDLKVAGNQISSLTAWNHLANLQFLDISRNKIEILSGLASLVHLRELKADKNQITSLEGILQLDGLVKLRLRHNIISVIDFSASNLKRLKTLDLGNNRIDNVNCLHHLPELSDLNLEANELSTLELVTGQEMRSLRALNVSKNKLKEFDILPFPNIRTLYLDANSLNTVLGIEKVCHLDSFSIRSQSQSTVLNLPFGMLLESRKVYASGNPISSLPIDCHFINLQYLELASCNIRTLTPNFGRLMSNIRILNLNNNAISDIRPLHGIVRLKKLYLVGNRLSNLQKISRVLRFLPFLSEMDLRHNPLTLGFYSVIPKCTTITIGSNSTADPSPFLMSHQNHDDDEAHHISMTDDTAVARRCYEILIGEHCPQITYLDGLVYDIQNKLRQDRIWERMASLGLLFDSKSKQDNLGPRLAASFVDQDEPFSTTIRHGGPPIAQE</sequence>
<evidence type="ECO:0000313" key="4">
    <source>
        <dbReference type="EMBL" id="KAK6539790.1"/>
    </source>
</evidence>
<feature type="region of interest" description="Disordered" evidence="3">
    <location>
        <begin position="1"/>
        <end position="32"/>
    </location>
</feature>
<evidence type="ECO:0000256" key="2">
    <source>
        <dbReference type="ARBA" id="ARBA00022737"/>
    </source>
</evidence>
<organism evidence="4 5">
    <name type="scientific">Orbilia ellipsospora</name>
    <dbReference type="NCBI Taxonomy" id="2528407"/>
    <lineage>
        <taxon>Eukaryota</taxon>
        <taxon>Fungi</taxon>
        <taxon>Dikarya</taxon>
        <taxon>Ascomycota</taxon>
        <taxon>Pezizomycotina</taxon>
        <taxon>Orbiliomycetes</taxon>
        <taxon>Orbiliales</taxon>
        <taxon>Orbiliaceae</taxon>
        <taxon>Orbilia</taxon>
    </lineage>
</organism>
<feature type="compositionally biased region" description="Basic and acidic residues" evidence="3">
    <location>
        <begin position="671"/>
        <end position="681"/>
    </location>
</feature>
<feature type="compositionally biased region" description="Polar residues" evidence="3">
    <location>
        <begin position="697"/>
        <end position="712"/>
    </location>
</feature>
<feature type="compositionally biased region" description="Polar residues" evidence="3">
    <location>
        <begin position="188"/>
        <end position="224"/>
    </location>
</feature>
<dbReference type="PANTHER" id="PTHR47566:SF1">
    <property type="entry name" value="PROTEIN NUD1"/>
    <property type="match status" value="1"/>
</dbReference>
<feature type="region of interest" description="Disordered" evidence="3">
    <location>
        <begin position="51"/>
        <end position="128"/>
    </location>
</feature>
<dbReference type="GO" id="GO:0035591">
    <property type="term" value="F:signaling adaptor activity"/>
    <property type="evidence" value="ECO:0007669"/>
    <property type="project" value="TreeGrafter"/>
</dbReference>
<accession>A0AAV9XDH1</accession>
<keyword evidence="2" id="KW-0677">Repeat</keyword>
<evidence type="ECO:0008006" key="6">
    <source>
        <dbReference type="Google" id="ProtNLM"/>
    </source>
</evidence>
<dbReference type="Proteomes" id="UP001365542">
    <property type="component" value="Unassembled WGS sequence"/>
</dbReference>
<feature type="region of interest" description="Disordered" evidence="3">
    <location>
        <begin position="420"/>
        <end position="484"/>
    </location>
</feature>